<dbReference type="Ensembl" id="ENSCCRT00015073042.1">
    <property type="protein sequence ID" value="ENSCCRP00015070746.1"/>
    <property type="gene ID" value="ENSCCRG00015028664.1"/>
</dbReference>
<name>A0A8C1WWL2_CYPCA</name>
<evidence type="ECO:0000313" key="2">
    <source>
        <dbReference type="Proteomes" id="UP000694700"/>
    </source>
</evidence>
<organism evidence="1 2">
    <name type="scientific">Cyprinus carpio</name>
    <name type="common">Common carp</name>
    <dbReference type="NCBI Taxonomy" id="7962"/>
    <lineage>
        <taxon>Eukaryota</taxon>
        <taxon>Metazoa</taxon>
        <taxon>Chordata</taxon>
        <taxon>Craniata</taxon>
        <taxon>Vertebrata</taxon>
        <taxon>Euteleostomi</taxon>
        <taxon>Actinopterygii</taxon>
        <taxon>Neopterygii</taxon>
        <taxon>Teleostei</taxon>
        <taxon>Ostariophysi</taxon>
        <taxon>Cypriniformes</taxon>
        <taxon>Cyprinidae</taxon>
        <taxon>Cyprininae</taxon>
        <taxon>Cyprinus</taxon>
    </lineage>
</organism>
<dbReference type="Proteomes" id="UP000694700">
    <property type="component" value="Unplaced"/>
</dbReference>
<reference evidence="1" key="1">
    <citation type="submission" date="2025-08" db="UniProtKB">
        <authorList>
            <consortium name="Ensembl"/>
        </authorList>
    </citation>
    <scope>IDENTIFICATION</scope>
</reference>
<sequence length="82" mass="9370">MHAIGQITFQSLPLTGMKTKGKRSQNPDISLSLEIGKNRTYSHPTKEGDFIQSFLYTKWFRMRNAQWRKAEGLPAELGSVKD</sequence>
<dbReference type="AlphaFoldDB" id="A0A8C1WWL2"/>
<evidence type="ECO:0000313" key="1">
    <source>
        <dbReference type="Ensembl" id="ENSCCRP00015070746.1"/>
    </source>
</evidence>
<protein>
    <submittedName>
        <fullName evidence="1">Uncharacterized protein</fullName>
    </submittedName>
</protein>
<accession>A0A8C1WWL2</accession>
<proteinExistence type="predicted"/>